<comment type="caution">
    <text evidence="1">The sequence shown here is derived from an EMBL/GenBank/DDBJ whole genome shotgun (WGS) entry which is preliminary data.</text>
</comment>
<dbReference type="SUPFAM" id="SSF54001">
    <property type="entry name" value="Cysteine proteinases"/>
    <property type="match status" value="1"/>
</dbReference>
<reference evidence="1" key="1">
    <citation type="submission" date="2020-01" db="EMBL/GenBank/DDBJ databases">
        <authorList>
            <person name="Mishra B."/>
        </authorList>
    </citation>
    <scope>NUCLEOTIDE SEQUENCE [LARGE SCALE GENOMIC DNA]</scope>
</reference>
<evidence type="ECO:0000313" key="1">
    <source>
        <dbReference type="EMBL" id="CAA7059418.1"/>
    </source>
</evidence>
<dbReference type="EMBL" id="CACVBM020001773">
    <property type="protein sequence ID" value="CAA7059418.1"/>
    <property type="molecule type" value="Genomic_DNA"/>
</dbReference>
<proteinExistence type="predicted"/>
<dbReference type="AlphaFoldDB" id="A0A6D2KYH1"/>
<keyword evidence="2" id="KW-1185">Reference proteome</keyword>
<organism evidence="1 2">
    <name type="scientific">Microthlaspi erraticum</name>
    <dbReference type="NCBI Taxonomy" id="1685480"/>
    <lineage>
        <taxon>Eukaryota</taxon>
        <taxon>Viridiplantae</taxon>
        <taxon>Streptophyta</taxon>
        <taxon>Embryophyta</taxon>
        <taxon>Tracheophyta</taxon>
        <taxon>Spermatophyta</taxon>
        <taxon>Magnoliopsida</taxon>
        <taxon>eudicotyledons</taxon>
        <taxon>Gunneridae</taxon>
        <taxon>Pentapetalae</taxon>
        <taxon>rosids</taxon>
        <taxon>malvids</taxon>
        <taxon>Brassicales</taxon>
        <taxon>Brassicaceae</taxon>
        <taxon>Coluteocarpeae</taxon>
        <taxon>Microthlaspi</taxon>
    </lineage>
</organism>
<gene>
    <name evidence="1" type="ORF">MERR_LOCUS46654</name>
</gene>
<evidence type="ECO:0000313" key="2">
    <source>
        <dbReference type="Proteomes" id="UP000467841"/>
    </source>
</evidence>
<accession>A0A6D2KYH1</accession>
<name>A0A6D2KYH1_9BRAS</name>
<sequence length="191" mass="21825">MNEEGVDESLSIQEVVDTCPSEFLNKRRVLVDVDRYAEWFLVEGTVSAPYRPLTQIVPPFPLYKTQRGRRFIPRVCKVFKRGRTPSEHEEFIESLKRCMSDELGPICVRVSCDDDFVRLTKAGMLYNNPPTRRGYYHMMLAVLWGTVDGMDVLKCQDSQGEIVNVNGELVSVGGYVHVAMSIVNLFMLIRV</sequence>
<dbReference type="InterPro" id="IPR038765">
    <property type="entry name" value="Papain-like_cys_pep_sf"/>
</dbReference>
<dbReference type="Gene3D" id="3.90.70.10">
    <property type="entry name" value="Cysteine proteinases"/>
    <property type="match status" value="1"/>
</dbReference>
<dbReference type="Proteomes" id="UP000467841">
    <property type="component" value="Unassembled WGS sequence"/>
</dbReference>
<protein>
    <submittedName>
        <fullName evidence="1">Uncharacterized protein</fullName>
    </submittedName>
</protein>